<dbReference type="PANTHER" id="PTHR47508:SF1">
    <property type="entry name" value="NON-SPECIFIC SERINE_THREONINE PROTEIN KINASE"/>
    <property type="match status" value="1"/>
</dbReference>
<sequence length="425" mass="47356">MSDTIRQSHVFISHASADDDFVSELRVKLELSGVKLWVDSRNLRGGNKLEAEIEQGIVGASHVIAVLSPRTINSPWVRKEIQFAITNNHEVIPLMLPGIEPSALGMWFDDEPVGIQVAEEPGKLDEAFAGIMAALGRRMPDDPVSDTLIQNLPTAELLLKLSRPELTRLDDGPEQLSAEAELEFIPADSAEREVVSDPFLFIAPIGQIEQDELSWYLEKYFQWPVGLFHDRAKRLEAQLPQWGEALYTALDKAEYHTVLNAWSQVRSGTERRFSVRVDTRLLARASDETKATVNTAASRLQALPWELLRDDNAYLCATANPVHIRRRLPNRKAYDASLSQLPVRILLVTARPEQEGVGYIDHRASALPLVEAVEALGDLVQLTVLTPATLLSLSTELKRAREAGQPYHVLHFDGHGIYDAQYGLG</sequence>
<dbReference type="Gene3D" id="3.40.50.10140">
    <property type="entry name" value="Toll/interleukin-1 receptor homology (TIR) domain"/>
    <property type="match status" value="1"/>
</dbReference>
<evidence type="ECO:0000313" key="2">
    <source>
        <dbReference type="EMBL" id="CAA6813263.1"/>
    </source>
</evidence>
<dbReference type="SMART" id="SM00255">
    <property type="entry name" value="TIR"/>
    <property type="match status" value="1"/>
</dbReference>
<accession>A0A6S6T3H2</accession>
<proteinExistence type="predicted"/>
<dbReference type="PANTHER" id="PTHR47508">
    <property type="entry name" value="SAM DOMAIN-CONTAINING PROTEIN-RELATED"/>
    <property type="match status" value="1"/>
</dbReference>
<dbReference type="GO" id="GO:0007165">
    <property type="term" value="P:signal transduction"/>
    <property type="evidence" value="ECO:0007669"/>
    <property type="project" value="InterPro"/>
</dbReference>
<protein>
    <recommendedName>
        <fullName evidence="1">TIR domain-containing protein</fullName>
    </recommendedName>
</protein>
<dbReference type="InterPro" id="IPR000157">
    <property type="entry name" value="TIR_dom"/>
</dbReference>
<dbReference type="SUPFAM" id="SSF52200">
    <property type="entry name" value="Toll/Interleukin receptor TIR domain"/>
    <property type="match status" value="1"/>
</dbReference>
<organism evidence="2">
    <name type="scientific">uncultured Thiotrichaceae bacterium</name>
    <dbReference type="NCBI Taxonomy" id="298394"/>
    <lineage>
        <taxon>Bacteria</taxon>
        <taxon>Pseudomonadati</taxon>
        <taxon>Pseudomonadota</taxon>
        <taxon>Gammaproteobacteria</taxon>
        <taxon>Thiotrichales</taxon>
        <taxon>Thiotrichaceae</taxon>
        <taxon>environmental samples</taxon>
    </lineage>
</organism>
<dbReference type="PROSITE" id="PS50104">
    <property type="entry name" value="TIR"/>
    <property type="match status" value="1"/>
</dbReference>
<dbReference type="EMBL" id="CACVAT010000204">
    <property type="protein sequence ID" value="CAA6813263.1"/>
    <property type="molecule type" value="Genomic_DNA"/>
</dbReference>
<dbReference type="Pfam" id="PF13676">
    <property type="entry name" value="TIR_2"/>
    <property type="match status" value="1"/>
</dbReference>
<feature type="domain" description="TIR" evidence="1">
    <location>
        <begin position="6"/>
        <end position="128"/>
    </location>
</feature>
<dbReference type="AlphaFoldDB" id="A0A6S6T3H2"/>
<gene>
    <name evidence="2" type="ORF">HELGO_WM34818</name>
</gene>
<evidence type="ECO:0000259" key="1">
    <source>
        <dbReference type="PROSITE" id="PS50104"/>
    </source>
</evidence>
<name>A0A6S6T3H2_9GAMM</name>
<reference evidence="2" key="1">
    <citation type="submission" date="2020-01" db="EMBL/GenBank/DDBJ databases">
        <authorList>
            <person name="Meier V. D."/>
            <person name="Meier V D."/>
        </authorList>
    </citation>
    <scope>NUCLEOTIDE SEQUENCE</scope>
    <source>
        <strain evidence="2">HLG_WM_MAG_09</strain>
    </source>
</reference>
<dbReference type="InterPro" id="IPR035897">
    <property type="entry name" value="Toll_tir_struct_dom_sf"/>
</dbReference>